<dbReference type="EMBL" id="JAGVRK010000001">
    <property type="protein sequence ID" value="MBS2970795.1"/>
    <property type="molecule type" value="Genomic_DNA"/>
</dbReference>
<evidence type="ECO:0000259" key="2">
    <source>
        <dbReference type="Pfam" id="PF04740"/>
    </source>
</evidence>
<sequence length="107" mass="11869">MFSSKPFEENIQKASKKSIETAEDTHKVDIALTDDYAASEMNQQLIKDFYTQLTGATSGAKGVNPMVFDAAAFRSSKVYKDIAQADRNALAFVETKTKNLKPENSRN</sequence>
<organism evidence="3 4">
    <name type="scientific">Metabacillus flavus</name>
    <dbReference type="NCBI Taxonomy" id="2823519"/>
    <lineage>
        <taxon>Bacteria</taxon>
        <taxon>Bacillati</taxon>
        <taxon>Bacillota</taxon>
        <taxon>Bacilli</taxon>
        <taxon>Bacillales</taxon>
        <taxon>Bacillaceae</taxon>
        <taxon>Metabacillus</taxon>
    </lineage>
</organism>
<dbReference type="RefSeq" id="WP_211561457.1">
    <property type="nucleotide sequence ID" value="NZ_JAGVRK010000001.1"/>
</dbReference>
<evidence type="ECO:0000256" key="1">
    <source>
        <dbReference type="ARBA" id="ARBA00034117"/>
    </source>
</evidence>
<dbReference type="Pfam" id="PF04740">
    <property type="entry name" value="LXG"/>
    <property type="match status" value="1"/>
</dbReference>
<proteinExistence type="inferred from homology"/>
<dbReference type="InterPro" id="IPR006829">
    <property type="entry name" value="LXG_dom"/>
</dbReference>
<evidence type="ECO:0000313" key="3">
    <source>
        <dbReference type="EMBL" id="MBS2970795.1"/>
    </source>
</evidence>
<comment type="similarity">
    <text evidence="1">In the N-terminal section; belongs to the LXG family.</text>
</comment>
<name>A0ABS5LJ56_9BACI</name>
<evidence type="ECO:0000313" key="4">
    <source>
        <dbReference type="Proteomes" id="UP000682403"/>
    </source>
</evidence>
<accession>A0ABS5LJ56</accession>
<keyword evidence="4" id="KW-1185">Reference proteome</keyword>
<reference evidence="3 4" key="1">
    <citation type="submission" date="2021-04" db="EMBL/GenBank/DDBJ databases">
        <title>Metabacillus sp. strain KIGAM252 whole genome sequence.</title>
        <authorList>
            <person name="Seo M.-J."/>
            <person name="Cho E.-S."/>
            <person name="Hwang C.Y."/>
            <person name="Yoon D.J."/>
        </authorList>
    </citation>
    <scope>NUCLEOTIDE SEQUENCE [LARGE SCALE GENOMIC DNA]</scope>
    <source>
        <strain evidence="3 4">KIGAM252</strain>
    </source>
</reference>
<gene>
    <name evidence="3" type="ORF">J9317_18805</name>
</gene>
<comment type="caution">
    <text evidence="3">The sequence shown here is derived from an EMBL/GenBank/DDBJ whole genome shotgun (WGS) entry which is preliminary data.</text>
</comment>
<protein>
    <recommendedName>
        <fullName evidence="2">LXG domain-containing protein</fullName>
    </recommendedName>
</protein>
<feature type="domain" description="LXG" evidence="2">
    <location>
        <begin position="2"/>
        <end position="61"/>
    </location>
</feature>
<dbReference type="Proteomes" id="UP000682403">
    <property type="component" value="Unassembled WGS sequence"/>
</dbReference>